<comment type="subcellular location">
    <subcellularLocation>
        <location evidence="1">Nucleus</location>
    </subcellularLocation>
</comment>
<dbReference type="GO" id="GO:0000976">
    <property type="term" value="F:transcription cis-regulatory region binding"/>
    <property type="evidence" value="ECO:0007669"/>
    <property type="project" value="TreeGrafter"/>
</dbReference>
<organism evidence="10 11">
    <name type="scientific">Ceratopteris richardii</name>
    <name type="common">Triangle waterfern</name>
    <dbReference type="NCBI Taxonomy" id="49495"/>
    <lineage>
        <taxon>Eukaryota</taxon>
        <taxon>Viridiplantae</taxon>
        <taxon>Streptophyta</taxon>
        <taxon>Embryophyta</taxon>
        <taxon>Tracheophyta</taxon>
        <taxon>Polypodiopsida</taxon>
        <taxon>Polypodiidae</taxon>
        <taxon>Polypodiales</taxon>
        <taxon>Pteridineae</taxon>
        <taxon>Pteridaceae</taxon>
        <taxon>Parkerioideae</taxon>
        <taxon>Ceratopteris</taxon>
    </lineage>
</organism>
<dbReference type="EMBL" id="CM035415">
    <property type="protein sequence ID" value="KAH7427285.1"/>
    <property type="molecule type" value="Genomic_DNA"/>
</dbReference>
<dbReference type="SMART" id="SM00774">
    <property type="entry name" value="WRKY"/>
    <property type="match status" value="1"/>
</dbReference>
<evidence type="ECO:0000256" key="3">
    <source>
        <dbReference type="ARBA" id="ARBA00023125"/>
    </source>
</evidence>
<feature type="region of interest" description="Disordered" evidence="8">
    <location>
        <begin position="74"/>
        <end position="98"/>
    </location>
</feature>
<dbReference type="PANTHER" id="PTHR32096:SF18">
    <property type="entry name" value="DISEASE RESISTANCE PROTEIN RRS1B-RELATED"/>
    <property type="match status" value="1"/>
</dbReference>
<protein>
    <recommendedName>
        <fullName evidence="9">WRKY domain-containing protein</fullName>
    </recommendedName>
</protein>
<feature type="compositionally biased region" description="Low complexity" evidence="8">
    <location>
        <begin position="204"/>
        <end position="217"/>
    </location>
</feature>
<reference evidence="10" key="1">
    <citation type="submission" date="2021-08" db="EMBL/GenBank/DDBJ databases">
        <title>WGS assembly of Ceratopteris richardii.</title>
        <authorList>
            <person name="Marchant D.B."/>
            <person name="Chen G."/>
            <person name="Jenkins J."/>
            <person name="Shu S."/>
            <person name="Leebens-Mack J."/>
            <person name="Grimwood J."/>
            <person name="Schmutz J."/>
            <person name="Soltis P."/>
            <person name="Soltis D."/>
            <person name="Chen Z.-H."/>
        </authorList>
    </citation>
    <scope>NUCLEOTIDE SEQUENCE</scope>
    <source>
        <strain evidence="10">Whitten #5841</strain>
        <tissue evidence="10">Leaf</tissue>
    </source>
</reference>
<dbReference type="PANTHER" id="PTHR32096">
    <property type="entry name" value="WRKY TRANSCRIPTION FACTOR 30-RELATED-RELATED"/>
    <property type="match status" value="1"/>
</dbReference>
<dbReference type="Pfam" id="PF03106">
    <property type="entry name" value="WRKY"/>
    <property type="match status" value="1"/>
</dbReference>
<dbReference type="EMBL" id="CM035415">
    <property type="protein sequence ID" value="KAH7427286.1"/>
    <property type="molecule type" value="Genomic_DNA"/>
</dbReference>
<evidence type="ECO:0000259" key="9">
    <source>
        <dbReference type="PROSITE" id="PS50811"/>
    </source>
</evidence>
<evidence type="ECO:0000313" key="11">
    <source>
        <dbReference type="Proteomes" id="UP000825935"/>
    </source>
</evidence>
<feature type="domain" description="WRKY" evidence="9">
    <location>
        <begin position="269"/>
        <end position="328"/>
    </location>
</feature>
<comment type="similarity">
    <text evidence="7">Belongs to the WRKY group II-e family.</text>
</comment>
<keyword evidence="11" id="KW-1185">Reference proteome</keyword>
<proteinExistence type="inferred from homology"/>
<dbReference type="GO" id="GO:0003700">
    <property type="term" value="F:DNA-binding transcription factor activity"/>
    <property type="evidence" value="ECO:0007669"/>
    <property type="project" value="InterPro"/>
</dbReference>
<dbReference type="InterPro" id="IPR003657">
    <property type="entry name" value="WRKY_dom"/>
</dbReference>
<name>A0A8T2U056_CERRI</name>
<keyword evidence="5" id="KW-0539">Nucleus</keyword>
<sequence>MTGRTVWALPRLHEAISYPSIDDTVALCCKDVPHTDANSASNMKHKDVMRTSQSASDTDQAVLTAYQAMLLPHNPIETTPLSGGHSNGRPNSSNDMTTPLMVQGQSTLQHPESFQAYEPEEERCSLIPPASFSDILLQAMEISEVNASTFLSSVGYPAQLPPTNDPSPSMFAKDNSLLLSSYTDSSVSMLSDQTDQFHGIGECPDSPSMQDSSAMSADDSDGDRKQCLPNNINNMKKRNCCRRKTQQRKVVFIPLGENKQRSPQVPPPDMWTWRKYGQKPIKGSPFPRGYYRCSSSKGCPARKQVERSRDEPNMLMVTYTADHNHPWTLGRNASSCKAETVKDDEAKDESGNAKYRKIGNPFSDIINSPSGEEDHTVSSVVAFQNEEKVLLQRDVDLCLSRVGTVEEDEVFFNLGELPEFSAIFSHGYTEDRFDAP</sequence>
<dbReference type="InterPro" id="IPR036576">
    <property type="entry name" value="WRKY_dom_sf"/>
</dbReference>
<evidence type="ECO:0000256" key="6">
    <source>
        <dbReference type="ARBA" id="ARBA00059805"/>
    </source>
</evidence>
<keyword evidence="3" id="KW-0238">DNA-binding</keyword>
<evidence type="ECO:0000256" key="5">
    <source>
        <dbReference type="ARBA" id="ARBA00023242"/>
    </source>
</evidence>
<comment type="function">
    <text evidence="6">Transcription factor. Interacts specifically with the W box (5'-(T)TGAC[CT]-3'), a frequently occurring elicitor-responsive cis-acting element.</text>
</comment>
<keyword evidence="4" id="KW-0804">Transcription</keyword>
<dbReference type="Proteomes" id="UP000825935">
    <property type="component" value="Chromosome 10"/>
</dbReference>
<feature type="region of interest" description="Disordered" evidence="8">
    <location>
        <begin position="199"/>
        <end position="231"/>
    </location>
</feature>
<keyword evidence="2" id="KW-0805">Transcription regulation</keyword>
<dbReference type="OrthoDB" id="773436at2759"/>
<dbReference type="Gene3D" id="2.20.25.80">
    <property type="entry name" value="WRKY domain"/>
    <property type="match status" value="1"/>
</dbReference>
<gene>
    <name evidence="10" type="ORF">KP509_10G037500</name>
</gene>
<dbReference type="FunFam" id="2.20.25.80:FF:000005">
    <property type="entry name" value="probable WRKY transcription factor 14"/>
    <property type="match status" value="1"/>
</dbReference>
<evidence type="ECO:0000256" key="2">
    <source>
        <dbReference type="ARBA" id="ARBA00023015"/>
    </source>
</evidence>
<evidence type="ECO:0000313" key="10">
    <source>
        <dbReference type="EMBL" id="KAH7427286.1"/>
    </source>
</evidence>
<evidence type="ECO:0000256" key="1">
    <source>
        <dbReference type="ARBA" id="ARBA00004123"/>
    </source>
</evidence>
<dbReference type="AlphaFoldDB" id="A0A8T2U056"/>
<dbReference type="SUPFAM" id="SSF118290">
    <property type="entry name" value="WRKY DNA-binding domain"/>
    <property type="match status" value="1"/>
</dbReference>
<dbReference type="PROSITE" id="PS50811">
    <property type="entry name" value="WRKY"/>
    <property type="match status" value="1"/>
</dbReference>
<evidence type="ECO:0000256" key="8">
    <source>
        <dbReference type="SAM" id="MobiDB-lite"/>
    </source>
</evidence>
<evidence type="ECO:0000256" key="4">
    <source>
        <dbReference type="ARBA" id="ARBA00023163"/>
    </source>
</evidence>
<evidence type="ECO:0000256" key="7">
    <source>
        <dbReference type="ARBA" id="ARBA00060761"/>
    </source>
</evidence>
<dbReference type="GO" id="GO:0005634">
    <property type="term" value="C:nucleus"/>
    <property type="evidence" value="ECO:0007669"/>
    <property type="project" value="UniProtKB-SubCell"/>
</dbReference>
<dbReference type="InterPro" id="IPR044810">
    <property type="entry name" value="WRKY_plant"/>
</dbReference>
<feature type="compositionally biased region" description="Polar residues" evidence="8">
    <location>
        <begin position="88"/>
        <end position="97"/>
    </location>
</feature>
<accession>A0A8T2U056</accession>
<comment type="caution">
    <text evidence="10">The sequence shown here is derived from an EMBL/GenBank/DDBJ whole genome shotgun (WGS) entry which is preliminary data.</text>
</comment>